<comment type="caution">
    <text evidence="1">The sequence shown here is derived from an EMBL/GenBank/DDBJ whole genome shotgun (WGS) entry which is preliminary data.</text>
</comment>
<gene>
    <name evidence="1" type="ORF">LWC34_04450</name>
</gene>
<proteinExistence type="predicted"/>
<reference evidence="1 2" key="1">
    <citation type="submission" date="2021-12" db="EMBL/GenBank/DDBJ databases">
        <title>Genome sequence of Kibdelosporangium philippinense ATCC 49844.</title>
        <authorList>
            <person name="Fedorov E.A."/>
            <person name="Omeragic M."/>
            <person name="Shalygina K.F."/>
            <person name="Maclea K.S."/>
        </authorList>
    </citation>
    <scope>NUCLEOTIDE SEQUENCE [LARGE SCALE GENOMIC DNA]</scope>
    <source>
        <strain evidence="1 2">ATCC 49844</strain>
    </source>
</reference>
<accession>A0ABS8Z516</accession>
<evidence type="ECO:0000313" key="1">
    <source>
        <dbReference type="EMBL" id="MCE7002079.1"/>
    </source>
</evidence>
<dbReference type="RefSeq" id="WP_233723117.1">
    <property type="nucleotide sequence ID" value="NZ_JAJVCN010000001.1"/>
</dbReference>
<protein>
    <submittedName>
        <fullName evidence="1">Pyridoxamine 5'-phosphate oxidase family protein</fullName>
    </submittedName>
</protein>
<dbReference type="Gene3D" id="2.30.110.10">
    <property type="entry name" value="Electron Transport, Fmn-binding Protein, Chain A"/>
    <property type="match status" value="1"/>
</dbReference>
<name>A0ABS8Z516_9PSEU</name>
<evidence type="ECO:0000313" key="2">
    <source>
        <dbReference type="Proteomes" id="UP001521150"/>
    </source>
</evidence>
<dbReference type="EMBL" id="JAJVCN010000001">
    <property type="protein sequence ID" value="MCE7002079.1"/>
    <property type="molecule type" value="Genomic_DNA"/>
</dbReference>
<dbReference type="SUPFAM" id="SSF50475">
    <property type="entry name" value="FMN-binding split barrel"/>
    <property type="match status" value="1"/>
</dbReference>
<organism evidence="1 2">
    <name type="scientific">Kibdelosporangium philippinense</name>
    <dbReference type="NCBI Taxonomy" id="211113"/>
    <lineage>
        <taxon>Bacteria</taxon>
        <taxon>Bacillati</taxon>
        <taxon>Actinomycetota</taxon>
        <taxon>Actinomycetes</taxon>
        <taxon>Pseudonocardiales</taxon>
        <taxon>Pseudonocardiaceae</taxon>
        <taxon>Kibdelosporangium</taxon>
    </lineage>
</organism>
<dbReference type="InterPro" id="IPR012349">
    <property type="entry name" value="Split_barrel_FMN-bd"/>
</dbReference>
<dbReference type="InterPro" id="IPR024747">
    <property type="entry name" value="Pyridox_Oxase-rel"/>
</dbReference>
<keyword evidence="2" id="KW-1185">Reference proteome</keyword>
<sequence>MVDSAGLEVLNEAECFQLLAGAPVGRIVFNDRALPAVLPVNFAVLGRTLVIRTGARTRLAIAGINTVVAFEVDEFHTFPHPRRVECRGGGNRYSSVGPGGP</sequence>
<dbReference type="Pfam" id="PF12900">
    <property type="entry name" value="Pyridox_ox_2"/>
    <property type="match status" value="1"/>
</dbReference>
<dbReference type="Proteomes" id="UP001521150">
    <property type="component" value="Unassembled WGS sequence"/>
</dbReference>